<dbReference type="OrthoDB" id="489583at2"/>
<protein>
    <submittedName>
        <fullName evidence="1">Uncharacterized protein</fullName>
    </submittedName>
</protein>
<organism evidence="1 2">
    <name type="scientific">Sutcliffiella horikoshii</name>
    <dbReference type="NCBI Taxonomy" id="79883"/>
    <lineage>
        <taxon>Bacteria</taxon>
        <taxon>Bacillati</taxon>
        <taxon>Bacillota</taxon>
        <taxon>Bacilli</taxon>
        <taxon>Bacillales</taxon>
        <taxon>Bacillaceae</taxon>
        <taxon>Sutcliffiella</taxon>
    </lineage>
</organism>
<gene>
    <name evidence="1" type="ORF">FZC75_10710</name>
</gene>
<sequence length="200" mass="22747">MSITIANVKIKGSKPLLFNNFTIDSIPLHKKVKSGVAGNNPHEWKNTFQMTTNRQLYLDSRYIFGCLRAGSKYISRGRGSLEPTVSATLQVLSDKLLLNRFVPYENIITTNEDNLVYIDIRPVTRRGVKNIRYRLAIAEGWEASFRIAWENTLISLEQMKAVCLDAGTFAGLGDARKIGYGRFEVLEFKECPNLEEQYYA</sequence>
<comment type="caution">
    <text evidence="1">The sequence shown here is derived from an EMBL/GenBank/DDBJ whole genome shotgun (WGS) entry which is preliminary data.</text>
</comment>
<dbReference type="RefSeq" id="WP_148979277.1">
    <property type="nucleotide sequence ID" value="NZ_JBNILM010000004.1"/>
</dbReference>
<evidence type="ECO:0000313" key="1">
    <source>
        <dbReference type="EMBL" id="TYS72412.1"/>
    </source>
</evidence>
<reference evidence="1 2" key="1">
    <citation type="submission" date="2019-08" db="EMBL/GenBank/DDBJ databases">
        <title>Bacillus genomes from the desert of Cuatro Cienegas, Coahuila.</title>
        <authorList>
            <person name="Olmedo-Alvarez G."/>
        </authorList>
    </citation>
    <scope>NUCLEOTIDE SEQUENCE [LARGE SCALE GENOMIC DNA]</scope>
    <source>
        <strain evidence="1 2">CH98b_3T</strain>
    </source>
</reference>
<accession>A0A5D4TD22</accession>
<dbReference type="EMBL" id="VTET01000004">
    <property type="protein sequence ID" value="TYS72412.1"/>
    <property type="molecule type" value="Genomic_DNA"/>
</dbReference>
<dbReference type="AlphaFoldDB" id="A0A5D4TD22"/>
<evidence type="ECO:0000313" key="2">
    <source>
        <dbReference type="Proteomes" id="UP000324517"/>
    </source>
</evidence>
<proteinExistence type="predicted"/>
<name>A0A5D4TD22_9BACI</name>
<dbReference type="Proteomes" id="UP000324517">
    <property type="component" value="Unassembled WGS sequence"/>
</dbReference>